<reference evidence="10" key="1">
    <citation type="submission" date="2006-01" db="EMBL/GenBank/DDBJ databases">
        <title>Complete sequence of Novosphingobium aromaticivorans DSM 12444.</title>
        <authorList>
            <consortium name="US DOE Joint Genome Institute"/>
            <person name="Copeland A."/>
            <person name="Lucas S."/>
            <person name="Lapidus A."/>
            <person name="Barry K."/>
            <person name="Detter J.C."/>
            <person name="Glavina T."/>
            <person name="Hammon N."/>
            <person name="Israni S."/>
            <person name="Pitluck S."/>
            <person name="Chain P."/>
            <person name="Malfatti S."/>
            <person name="Shin M."/>
            <person name="Vergez L."/>
            <person name="Schmutz J."/>
            <person name="Larimer F."/>
            <person name="Land M."/>
            <person name="Kyrpides N."/>
            <person name="Ivanova N."/>
            <person name="Fredrickson J."/>
            <person name="Balkwill D."/>
            <person name="Romine M.F."/>
            <person name="Richardson P."/>
        </authorList>
    </citation>
    <scope>NUCLEOTIDE SEQUENCE [LARGE SCALE GENOMIC DNA]</scope>
    <source>
        <strain evidence="10">ATCC 700278 / DSM 12444 / CCUG 56034 / CIP 105152 / NBRC 16084 / F199</strain>
    </source>
</reference>
<evidence type="ECO:0000313" key="9">
    <source>
        <dbReference type="EMBL" id="ABD25467.1"/>
    </source>
</evidence>
<comment type="cofactor">
    <cofactor evidence="2">
        <name>Mg(2+)</name>
        <dbReference type="ChEBI" id="CHEBI:18420"/>
    </cofactor>
</comment>
<dbReference type="InterPro" id="IPR015797">
    <property type="entry name" value="NUDIX_hydrolase-like_dom_sf"/>
</dbReference>
<dbReference type="PANTHER" id="PTHR12992">
    <property type="entry name" value="NUDIX HYDROLASE"/>
    <property type="match status" value="1"/>
</dbReference>
<dbReference type="Gene3D" id="3.90.79.10">
    <property type="entry name" value="Nucleoside Triphosphate Pyrophosphohydrolase"/>
    <property type="match status" value="1"/>
</dbReference>
<dbReference type="PRINTS" id="PR00502">
    <property type="entry name" value="NUDIXFAMILY"/>
</dbReference>
<evidence type="ECO:0000256" key="7">
    <source>
        <dbReference type="RuleBase" id="RU003476"/>
    </source>
</evidence>
<comment type="similarity">
    <text evidence="7">Belongs to the Nudix hydrolase family.</text>
</comment>
<dbReference type="GO" id="GO:0046872">
    <property type="term" value="F:metal ion binding"/>
    <property type="evidence" value="ECO:0007669"/>
    <property type="project" value="UniProtKB-KW"/>
</dbReference>
<dbReference type="InterPro" id="IPR000086">
    <property type="entry name" value="NUDIX_hydrolase_dom"/>
</dbReference>
<evidence type="ECO:0000256" key="3">
    <source>
        <dbReference type="ARBA" id="ARBA00022723"/>
    </source>
</evidence>
<dbReference type="GO" id="GO:0010945">
    <property type="term" value="F:coenzyme A diphosphatase activity"/>
    <property type="evidence" value="ECO:0007669"/>
    <property type="project" value="InterPro"/>
</dbReference>
<dbReference type="EMBL" id="CP000248">
    <property type="protein sequence ID" value="ABD25467.1"/>
    <property type="molecule type" value="Genomic_DNA"/>
</dbReference>
<evidence type="ECO:0000259" key="8">
    <source>
        <dbReference type="PROSITE" id="PS51462"/>
    </source>
</evidence>
<dbReference type="PANTHER" id="PTHR12992:SF11">
    <property type="entry name" value="MITOCHONDRIAL COENZYME A DIPHOSPHATASE NUDT8"/>
    <property type="match status" value="1"/>
</dbReference>
<keyword evidence="4 7" id="KW-0378">Hydrolase</keyword>
<dbReference type="STRING" id="279238.Saro_1022"/>
<dbReference type="PROSITE" id="PS51462">
    <property type="entry name" value="NUDIX"/>
    <property type="match status" value="1"/>
</dbReference>
<evidence type="ECO:0000256" key="2">
    <source>
        <dbReference type="ARBA" id="ARBA00001946"/>
    </source>
</evidence>
<dbReference type="InterPro" id="IPR045121">
    <property type="entry name" value="CoAse"/>
</dbReference>
<dbReference type="RefSeq" id="WP_011444681.1">
    <property type="nucleotide sequence ID" value="NC_007794.1"/>
</dbReference>
<evidence type="ECO:0000256" key="1">
    <source>
        <dbReference type="ARBA" id="ARBA00001936"/>
    </source>
</evidence>
<dbReference type="InterPro" id="IPR020476">
    <property type="entry name" value="Nudix_hydrolase"/>
</dbReference>
<feature type="domain" description="Nudix hydrolase" evidence="8">
    <location>
        <begin position="34"/>
        <end position="169"/>
    </location>
</feature>
<keyword evidence="5" id="KW-0460">Magnesium</keyword>
<keyword evidence="10" id="KW-1185">Reference proteome</keyword>
<protein>
    <submittedName>
        <fullName evidence="9">NUDIX hydrolase</fullName>
    </submittedName>
</protein>
<dbReference type="Proteomes" id="UP000009134">
    <property type="component" value="Chromosome"/>
</dbReference>
<dbReference type="KEGG" id="nar:Saro_1022"/>
<sequence length="204" mass="22682">MSLHDRLTRLYVEGHRTPAQDLYEDWRPLPEHGLRPAAVLIAVTDRAGHADGPGVLLIHRPSHMRAHPGQAAFPGGKLDPGETPVEAALREAYEELGIRPEDVKVIGETDRFRTGTGYDITPVLAMVPPDLSLSPNPAEVADWFEPPLGFVLDPARHARKPAEYNGRKGHYIEIMWNEHRIWGVTAAIISNLSKRMAWKDAADD</sequence>
<dbReference type="SUPFAM" id="SSF55811">
    <property type="entry name" value="Nudix"/>
    <property type="match status" value="1"/>
</dbReference>
<dbReference type="eggNOG" id="COG0494">
    <property type="taxonomic scope" value="Bacteria"/>
</dbReference>
<keyword evidence="3" id="KW-0479">Metal-binding</keyword>
<comment type="cofactor">
    <cofactor evidence="1">
        <name>Mn(2+)</name>
        <dbReference type="ChEBI" id="CHEBI:29035"/>
    </cofactor>
</comment>
<dbReference type="CDD" id="cd03426">
    <property type="entry name" value="NUDIX_CoAse_Nudt7"/>
    <property type="match status" value="1"/>
</dbReference>
<keyword evidence="6" id="KW-0464">Manganese</keyword>
<accession>Q2G9K6</accession>
<evidence type="ECO:0000313" key="10">
    <source>
        <dbReference type="Proteomes" id="UP000009134"/>
    </source>
</evidence>
<proteinExistence type="inferred from homology"/>
<dbReference type="Pfam" id="PF00293">
    <property type="entry name" value="NUDIX"/>
    <property type="match status" value="1"/>
</dbReference>
<name>Q2G9K6_NOVAD</name>
<dbReference type="HOGENOM" id="CLU_040940_5_1_5"/>
<evidence type="ECO:0000256" key="6">
    <source>
        <dbReference type="ARBA" id="ARBA00023211"/>
    </source>
</evidence>
<gene>
    <name evidence="9" type="ordered locus">Saro_1022</name>
</gene>
<dbReference type="InterPro" id="IPR020084">
    <property type="entry name" value="NUDIX_hydrolase_CS"/>
</dbReference>
<evidence type="ECO:0000256" key="5">
    <source>
        <dbReference type="ARBA" id="ARBA00022842"/>
    </source>
</evidence>
<dbReference type="AlphaFoldDB" id="Q2G9K6"/>
<dbReference type="PROSITE" id="PS00893">
    <property type="entry name" value="NUDIX_BOX"/>
    <property type="match status" value="1"/>
</dbReference>
<organism evidence="9 10">
    <name type="scientific">Novosphingobium aromaticivorans (strain ATCC 700278 / DSM 12444 / CCUG 56034 / CIP 105152 / NBRC 16084 / F199)</name>
    <dbReference type="NCBI Taxonomy" id="279238"/>
    <lineage>
        <taxon>Bacteria</taxon>
        <taxon>Pseudomonadati</taxon>
        <taxon>Pseudomonadota</taxon>
        <taxon>Alphaproteobacteria</taxon>
        <taxon>Sphingomonadales</taxon>
        <taxon>Sphingomonadaceae</taxon>
        <taxon>Novosphingobium</taxon>
    </lineage>
</organism>
<evidence type="ECO:0000256" key="4">
    <source>
        <dbReference type="ARBA" id="ARBA00022801"/>
    </source>
</evidence>